<evidence type="ECO:0000313" key="2">
    <source>
        <dbReference type="EMBL" id="GFJ87887.1"/>
    </source>
</evidence>
<reference evidence="2 3" key="2">
    <citation type="submission" date="2020-03" db="EMBL/GenBank/DDBJ databases">
        <authorList>
            <person name="Ichikawa N."/>
            <person name="Kimura A."/>
            <person name="Kitahashi Y."/>
            <person name="Uohara A."/>
        </authorList>
    </citation>
    <scope>NUCLEOTIDE SEQUENCE [LARGE SCALE GENOMIC DNA]</scope>
    <source>
        <strain evidence="2 3">NBRC 108638</strain>
    </source>
</reference>
<dbReference type="Gene3D" id="3.30.870.10">
    <property type="entry name" value="Endonuclease Chain A"/>
    <property type="match status" value="1"/>
</dbReference>
<dbReference type="RefSeq" id="WP_173075023.1">
    <property type="nucleotide sequence ID" value="NZ_BAABJB010000029.1"/>
</dbReference>
<feature type="transmembrane region" description="Helical" evidence="1">
    <location>
        <begin position="20"/>
        <end position="41"/>
    </location>
</feature>
<dbReference type="EMBL" id="BLPG01000001">
    <property type="protein sequence ID" value="GFJ87887.1"/>
    <property type="molecule type" value="Genomic_DNA"/>
</dbReference>
<organism evidence="2 3">
    <name type="scientific">Phytohabitans rumicis</name>
    <dbReference type="NCBI Taxonomy" id="1076125"/>
    <lineage>
        <taxon>Bacteria</taxon>
        <taxon>Bacillati</taxon>
        <taxon>Actinomycetota</taxon>
        <taxon>Actinomycetes</taxon>
        <taxon>Micromonosporales</taxon>
        <taxon>Micromonosporaceae</taxon>
    </lineage>
</organism>
<accession>A0A6V8L1A4</accession>
<dbReference type="AlphaFoldDB" id="A0A6V8L1A4"/>
<name>A0A6V8L1A4_9ACTN</name>
<dbReference type="SUPFAM" id="SSF56024">
    <property type="entry name" value="Phospholipase D/nuclease"/>
    <property type="match status" value="1"/>
</dbReference>
<protein>
    <submittedName>
        <fullName evidence="2">Uncharacterized protein</fullName>
    </submittedName>
</protein>
<reference evidence="2 3" key="1">
    <citation type="submission" date="2020-03" db="EMBL/GenBank/DDBJ databases">
        <title>Whole genome shotgun sequence of Phytohabitans rumicis NBRC 108638.</title>
        <authorList>
            <person name="Komaki H."/>
            <person name="Tamura T."/>
        </authorList>
    </citation>
    <scope>NUCLEOTIDE SEQUENCE [LARGE SCALE GENOMIC DNA]</scope>
    <source>
        <strain evidence="2 3">NBRC 108638</strain>
    </source>
</reference>
<evidence type="ECO:0000313" key="3">
    <source>
        <dbReference type="Proteomes" id="UP000482960"/>
    </source>
</evidence>
<keyword evidence="3" id="KW-1185">Reference proteome</keyword>
<keyword evidence="1" id="KW-0812">Transmembrane</keyword>
<proteinExistence type="predicted"/>
<sequence>MRQAAASAMALFVRSRQRQIIWAALLGLSGIALLVAGKGVAGYGQDIMVNLGASLVMVALSFVVFDPIFEDMRRNAVEQHRTLNHDQLVAHIAAARTEVDILETWTGLLEDSHRERFLSALGVALARGVEVRILLLDPESAAAEQRAEELHHTQVPVLIMDNLRHLYHLHRTLDPLTARQLRVRVYDASPSIQLYRWDDKAYISFFPVGVRAYDARQIEAFMSSPLGEFVASRFEELWSDRTTRRMDEFMTLSVTVRLDAADLATSETHFVRLGEDWFVDGSVLLDHLTDHGARRLSLAVDGGRGSVYDMVRLDPHDQSRRATVIALFDAKYGTSHAHTVILRLVPRGGAGPALAH</sequence>
<gene>
    <name evidence="2" type="ORF">Prum_015290</name>
</gene>
<comment type="caution">
    <text evidence="2">The sequence shown here is derived from an EMBL/GenBank/DDBJ whole genome shotgun (WGS) entry which is preliminary data.</text>
</comment>
<keyword evidence="1" id="KW-0472">Membrane</keyword>
<keyword evidence="1" id="KW-1133">Transmembrane helix</keyword>
<dbReference type="Proteomes" id="UP000482960">
    <property type="component" value="Unassembled WGS sequence"/>
</dbReference>
<evidence type="ECO:0000256" key="1">
    <source>
        <dbReference type="SAM" id="Phobius"/>
    </source>
</evidence>
<feature type="transmembrane region" description="Helical" evidence="1">
    <location>
        <begin position="47"/>
        <end position="65"/>
    </location>
</feature>